<dbReference type="Gene3D" id="3.30.428.40">
    <property type="entry name" value="Protein of unknown function DUF3067"/>
    <property type="match status" value="1"/>
</dbReference>
<proteinExistence type="predicted"/>
<name>A0A0A9E220_ARUDO</name>
<protein>
    <submittedName>
        <fullName evidence="2">Uncharacterized protein</fullName>
    </submittedName>
</protein>
<dbReference type="Pfam" id="PF11267">
    <property type="entry name" value="DUF3067"/>
    <property type="match status" value="1"/>
</dbReference>
<sequence>MMNVLSSHPQNLKLRIQEISLRGKSSSRVQCPYARDGAAAARHVATLADPRTRRRRHQEFVAVRAVSGSGESSSGEDDDQENQSKKEGGSSAGSGLSREDLERLVGPDDAKFNGLDLANLIRKKYGRSYDVTLIKKEFMGRNLLAMNVMWKYREQRSFPLSEEYLLRLDEHTLVLRSRGACPQHAGEAQGEAKDWQSGEHLHRHGRDGRPIKRMDLQVKSSTLNPPANLMGD</sequence>
<reference evidence="2" key="2">
    <citation type="journal article" date="2015" name="Data Brief">
        <title>Shoot transcriptome of the giant reed, Arundo donax.</title>
        <authorList>
            <person name="Barrero R.A."/>
            <person name="Guerrero F.D."/>
            <person name="Moolhuijzen P."/>
            <person name="Goolsby J.A."/>
            <person name="Tidwell J."/>
            <person name="Bellgard S.E."/>
            <person name="Bellgard M.I."/>
        </authorList>
    </citation>
    <scope>NUCLEOTIDE SEQUENCE</scope>
    <source>
        <tissue evidence="2">Shoot tissue taken approximately 20 cm above the soil surface</tissue>
    </source>
</reference>
<dbReference type="AlphaFoldDB" id="A0A0A9E220"/>
<dbReference type="PANTHER" id="PTHR35126">
    <property type="entry name" value="SLR0598 PROTEIN"/>
    <property type="match status" value="1"/>
</dbReference>
<dbReference type="EMBL" id="GBRH01203046">
    <property type="protein sequence ID" value="JAD94849.1"/>
    <property type="molecule type" value="Transcribed_RNA"/>
</dbReference>
<feature type="region of interest" description="Disordered" evidence="1">
    <location>
        <begin position="185"/>
        <end position="209"/>
    </location>
</feature>
<organism evidence="2">
    <name type="scientific">Arundo donax</name>
    <name type="common">Giant reed</name>
    <name type="synonym">Donax arundinaceus</name>
    <dbReference type="NCBI Taxonomy" id="35708"/>
    <lineage>
        <taxon>Eukaryota</taxon>
        <taxon>Viridiplantae</taxon>
        <taxon>Streptophyta</taxon>
        <taxon>Embryophyta</taxon>
        <taxon>Tracheophyta</taxon>
        <taxon>Spermatophyta</taxon>
        <taxon>Magnoliopsida</taxon>
        <taxon>Liliopsida</taxon>
        <taxon>Poales</taxon>
        <taxon>Poaceae</taxon>
        <taxon>PACMAD clade</taxon>
        <taxon>Arundinoideae</taxon>
        <taxon>Arundineae</taxon>
        <taxon>Arundo</taxon>
    </lineage>
</organism>
<reference evidence="2" key="1">
    <citation type="submission" date="2014-09" db="EMBL/GenBank/DDBJ databases">
        <authorList>
            <person name="Magalhaes I.L.F."/>
            <person name="Oliveira U."/>
            <person name="Santos F.R."/>
            <person name="Vidigal T.H.D.A."/>
            <person name="Brescovit A.D."/>
            <person name="Santos A.J."/>
        </authorList>
    </citation>
    <scope>NUCLEOTIDE SEQUENCE</scope>
    <source>
        <tissue evidence="2">Shoot tissue taken approximately 20 cm above the soil surface</tissue>
    </source>
</reference>
<evidence type="ECO:0000313" key="2">
    <source>
        <dbReference type="EMBL" id="JAD94849.1"/>
    </source>
</evidence>
<accession>A0A0A9E220</accession>
<dbReference type="InterPro" id="IPR021420">
    <property type="entry name" value="DUF3067"/>
</dbReference>
<evidence type="ECO:0000256" key="1">
    <source>
        <dbReference type="SAM" id="MobiDB-lite"/>
    </source>
</evidence>
<feature type="region of interest" description="Disordered" evidence="1">
    <location>
        <begin position="61"/>
        <end position="100"/>
    </location>
</feature>
<dbReference type="PANTHER" id="PTHR35126:SF1">
    <property type="entry name" value="DUF3067 DOMAIN-CONTAINING PROTEIN"/>
    <property type="match status" value="1"/>
</dbReference>
<feature type="compositionally biased region" description="Basic and acidic residues" evidence="1">
    <location>
        <begin position="190"/>
        <end position="200"/>
    </location>
</feature>